<dbReference type="AlphaFoldDB" id="A0A1W0WYT2"/>
<evidence type="ECO:0000256" key="2">
    <source>
        <dbReference type="PIRSR" id="PIRSR619791-2"/>
    </source>
</evidence>
<accession>A0A1W0WYT2</accession>
<keyword evidence="2" id="KW-0479">Metal-binding</keyword>
<feature type="binding site" description="axial binding residue" evidence="2">
    <location>
        <position position="297"/>
    </location>
    <ligand>
        <name>heme b</name>
        <dbReference type="ChEBI" id="CHEBI:60344"/>
    </ligand>
    <ligandPart>
        <name>Fe</name>
        <dbReference type="ChEBI" id="CHEBI:18248"/>
    </ligandPart>
</feature>
<dbReference type="InterPro" id="IPR010255">
    <property type="entry name" value="Haem_peroxidase_sf"/>
</dbReference>
<keyword evidence="2" id="KW-0349">Heme</keyword>
<dbReference type="OrthoDB" id="823504at2759"/>
<sequence>MLVVGTQMAAASRTDHCKPVSPIADPSSHIHPARIARKLASTERRTDPVMTSRSLITEWLARQPVDLVPNRYASTLYRVCGPTGSTDGHITISQSVHAEDKHVSQLFVTFASLSTSLTFTVAEDDPFYSHYDVTCLEFVASLSTTTDKACGVGLRMQINQNSHWLDGSNVLRFRQSLSGPPRRERAYEDYLSEANRTFDPICLDVVRHHTHLLQSIGEARDDYSDDQIYQLARRILLAQYQFVVFNELLPEIIGSKRMMLYELQPLNDTHHLPASKYVAGQGKILLEFSTAAGRFGHSLLGDDIFKAASKPFKLSDHLNRVDLALASPDDVGDLLHSASQHPALQMDQHITGEVQNKLFKKANPYGGDLFASNIQRGRDHGIGTYYDVRKFCLGDVSVDPSWSSPVWEGVFHKGSLNSLKRLYRSPLDVDLFAGGIAESIETAGQGVVGPTFGCVIAKQFQQLKFGDRFWFEFGKTMVSGDSQFTGAELAEIRKTSLARLMCDETTITSVTKRVLRLSKDTVQCDDPDFLAETGVDYNVFIPNAAF</sequence>
<name>A0A1W0WYT2_HYPEX</name>
<gene>
    <name evidence="3" type="ORF">BV898_05648</name>
</gene>
<dbReference type="PANTHER" id="PTHR11475:SF86">
    <property type="entry name" value="PEROXIDASE"/>
    <property type="match status" value="1"/>
</dbReference>
<reference evidence="4" key="1">
    <citation type="submission" date="2017-01" db="EMBL/GenBank/DDBJ databases">
        <title>Comparative genomics of anhydrobiosis in the tardigrade Hypsibius dujardini.</title>
        <authorList>
            <person name="Yoshida Y."/>
            <person name="Koutsovoulos G."/>
            <person name="Laetsch D."/>
            <person name="Stevens L."/>
            <person name="Kumar S."/>
            <person name="Horikawa D."/>
            <person name="Ishino K."/>
            <person name="Komine S."/>
            <person name="Tomita M."/>
            <person name="Blaxter M."/>
            <person name="Arakawa K."/>
        </authorList>
    </citation>
    <scope>NUCLEOTIDE SEQUENCE [LARGE SCALE GENOMIC DNA]</scope>
    <source>
        <strain evidence="4">Z151</strain>
    </source>
</reference>
<dbReference type="PANTHER" id="PTHR11475">
    <property type="entry name" value="OXIDASE/PEROXIDASE"/>
    <property type="match status" value="1"/>
</dbReference>
<dbReference type="GO" id="GO:0006979">
    <property type="term" value="P:response to oxidative stress"/>
    <property type="evidence" value="ECO:0007669"/>
    <property type="project" value="InterPro"/>
</dbReference>
<evidence type="ECO:0000256" key="1">
    <source>
        <dbReference type="ARBA" id="ARBA00022559"/>
    </source>
</evidence>
<comment type="caution">
    <text evidence="3">The sequence shown here is derived from an EMBL/GenBank/DDBJ whole genome shotgun (WGS) entry which is preliminary data.</text>
</comment>
<dbReference type="PROSITE" id="PS50292">
    <property type="entry name" value="PEROXIDASE_3"/>
    <property type="match status" value="1"/>
</dbReference>
<protein>
    <submittedName>
        <fullName evidence="3">Chorion peroxidase</fullName>
    </submittedName>
</protein>
<keyword evidence="1 3" id="KW-0575">Peroxidase</keyword>
<organism evidence="3 4">
    <name type="scientific">Hypsibius exemplaris</name>
    <name type="common">Freshwater tardigrade</name>
    <dbReference type="NCBI Taxonomy" id="2072580"/>
    <lineage>
        <taxon>Eukaryota</taxon>
        <taxon>Metazoa</taxon>
        <taxon>Ecdysozoa</taxon>
        <taxon>Tardigrada</taxon>
        <taxon>Eutardigrada</taxon>
        <taxon>Parachela</taxon>
        <taxon>Hypsibioidea</taxon>
        <taxon>Hypsibiidae</taxon>
        <taxon>Hypsibius</taxon>
    </lineage>
</organism>
<dbReference type="PRINTS" id="PR00457">
    <property type="entry name" value="ANPEROXIDASE"/>
</dbReference>
<dbReference type="SUPFAM" id="SSF48113">
    <property type="entry name" value="Heme-dependent peroxidases"/>
    <property type="match status" value="1"/>
</dbReference>
<evidence type="ECO:0000313" key="3">
    <source>
        <dbReference type="EMBL" id="OQV20361.1"/>
    </source>
</evidence>
<dbReference type="Proteomes" id="UP000192578">
    <property type="component" value="Unassembled WGS sequence"/>
</dbReference>
<keyword evidence="1 3" id="KW-0560">Oxidoreductase</keyword>
<dbReference type="InterPro" id="IPR037120">
    <property type="entry name" value="Haem_peroxidase_sf_animal"/>
</dbReference>
<proteinExistence type="predicted"/>
<keyword evidence="4" id="KW-1185">Reference proteome</keyword>
<dbReference type="GO" id="GO:0020037">
    <property type="term" value="F:heme binding"/>
    <property type="evidence" value="ECO:0007669"/>
    <property type="project" value="InterPro"/>
</dbReference>
<evidence type="ECO:0000313" key="4">
    <source>
        <dbReference type="Proteomes" id="UP000192578"/>
    </source>
</evidence>
<dbReference type="EMBL" id="MTYJ01000031">
    <property type="protein sequence ID" value="OQV20361.1"/>
    <property type="molecule type" value="Genomic_DNA"/>
</dbReference>
<dbReference type="Gene3D" id="1.10.640.10">
    <property type="entry name" value="Haem peroxidase domain superfamily, animal type"/>
    <property type="match status" value="2"/>
</dbReference>
<keyword evidence="2" id="KW-0408">Iron</keyword>
<dbReference type="GO" id="GO:0046872">
    <property type="term" value="F:metal ion binding"/>
    <property type="evidence" value="ECO:0007669"/>
    <property type="project" value="UniProtKB-KW"/>
</dbReference>
<dbReference type="Pfam" id="PF03098">
    <property type="entry name" value="An_peroxidase"/>
    <property type="match status" value="2"/>
</dbReference>
<dbReference type="GO" id="GO:0004601">
    <property type="term" value="F:peroxidase activity"/>
    <property type="evidence" value="ECO:0007669"/>
    <property type="project" value="UniProtKB-KW"/>
</dbReference>
<dbReference type="InterPro" id="IPR019791">
    <property type="entry name" value="Haem_peroxidase_animal"/>
</dbReference>